<protein>
    <submittedName>
        <fullName evidence="1">Uncharacterized protein</fullName>
    </submittedName>
</protein>
<dbReference type="Proteomes" id="UP000236291">
    <property type="component" value="Unassembled WGS sequence"/>
</dbReference>
<accession>A0A2K3KTH1</accession>
<sequence>VKHPHSYASSSSNFPPLCGQVGAVLGYIMRMQHI</sequence>
<gene>
    <name evidence="1" type="ORF">L195_g056797</name>
</gene>
<feature type="non-terminal residue" evidence="1">
    <location>
        <position position="1"/>
    </location>
</feature>
<reference evidence="1 2" key="2">
    <citation type="journal article" date="2017" name="Front. Plant Sci.">
        <title>Gene Classification and Mining of Molecular Markers Useful in Red Clover (Trifolium pratense) Breeding.</title>
        <authorList>
            <person name="Istvanek J."/>
            <person name="Dluhosova J."/>
            <person name="Dluhos P."/>
            <person name="Patkova L."/>
            <person name="Nedelnik J."/>
            <person name="Repkova J."/>
        </authorList>
    </citation>
    <scope>NUCLEOTIDE SEQUENCE [LARGE SCALE GENOMIC DNA]</scope>
    <source>
        <strain evidence="2">cv. Tatra</strain>
        <tissue evidence="1">Young leaves</tissue>
    </source>
</reference>
<dbReference type="EMBL" id="ASHM01109189">
    <property type="protein sequence ID" value="PNX69579.1"/>
    <property type="molecule type" value="Genomic_DNA"/>
</dbReference>
<proteinExistence type="predicted"/>
<organism evidence="1 2">
    <name type="scientific">Trifolium pratense</name>
    <name type="common">Red clover</name>
    <dbReference type="NCBI Taxonomy" id="57577"/>
    <lineage>
        <taxon>Eukaryota</taxon>
        <taxon>Viridiplantae</taxon>
        <taxon>Streptophyta</taxon>
        <taxon>Embryophyta</taxon>
        <taxon>Tracheophyta</taxon>
        <taxon>Spermatophyta</taxon>
        <taxon>Magnoliopsida</taxon>
        <taxon>eudicotyledons</taxon>
        <taxon>Gunneridae</taxon>
        <taxon>Pentapetalae</taxon>
        <taxon>rosids</taxon>
        <taxon>fabids</taxon>
        <taxon>Fabales</taxon>
        <taxon>Fabaceae</taxon>
        <taxon>Papilionoideae</taxon>
        <taxon>50 kb inversion clade</taxon>
        <taxon>NPAAA clade</taxon>
        <taxon>Hologalegina</taxon>
        <taxon>IRL clade</taxon>
        <taxon>Trifolieae</taxon>
        <taxon>Trifolium</taxon>
    </lineage>
</organism>
<evidence type="ECO:0000313" key="2">
    <source>
        <dbReference type="Proteomes" id="UP000236291"/>
    </source>
</evidence>
<name>A0A2K3KTH1_TRIPR</name>
<comment type="caution">
    <text evidence="1">The sequence shown here is derived from an EMBL/GenBank/DDBJ whole genome shotgun (WGS) entry which is preliminary data.</text>
</comment>
<dbReference type="AlphaFoldDB" id="A0A2K3KTH1"/>
<reference evidence="1 2" key="1">
    <citation type="journal article" date="2014" name="Am. J. Bot.">
        <title>Genome assembly and annotation for red clover (Trifolium pratense; Fabaceae).</title>
        <authorList>
            <person name="Istvanek J."/>
            <person name="Jaros M."/>
            <person name="Krenek A."/>
            <person name="Repkova J."/>
        </authorList>
    </citation>
    <scope>NUCLEOTIDE SEQUENCE [LARGE SCALE GENOMIC DNA]</scope>
    <source>
        <strain evidence="2">cv. Tatra</strain>
        <tissue evidence="1">Young leaves</tissue>
    </source>
</reference>
<evidence type="ECO:0000313" key="1">
    <source>
        <dbReference type="EMBL" id="PNX69579.1"/>
    </source>
</evidence>